<protein>
    <submittedName>
        <fullName evidence="2">Uncharacterized protein</fullName>
    </submittedName>
</protein>
<dbReference type="Proteomes" id="UP000694558">
    <property type="component" value="Chromosome 1"/>
</dbReference>
<dbReference type="AlphaFoldDB" id="A0A8D3CWB2"/>
<evidence type="ECO:0000313" key="2">
    <source>
        <dbReference type="Ensembl" id="ENSSMAP00000051570.1"/>
    </source>
</evidence>
<sequence>MRKTFVCDESMVITIPLGNFKNDGAGQLMPEKFNCVFRDSFKVFVVRGKPKPLGVSLVIYRTDINVLHHVNTLLYGLCFIFIVFSVCLSIYFFLFIYKAAQAIAGAKLSFSLNIISFFWSIAVFSVTLFKGVIGLMMSLLVFENSVAAFLIYWMSKAICREDFNTLPIILLKQRD</sequence>
<feature type="transmembrane region" description="Helical" evidence="1">
    <location>
        <begin position="108"/>
        <end position="129"/>
    </location>
</feature>
<keyword evidence="1" id="KW-0812">Transmembrane</keyword>
<feature type="transmembrane region" description="Helical" evidence="1">
    <location>
        <begin position="135"/>
        <end position="154"/>
    </location>
</feature>
<reference evidence="2" key="2">
    <citation type="submission" date="2025-08" db="UniProtKB">
        <authorList>
            <consortium name="Ensembl"/>
        </authorList>
    </citation>
    <scope>IDENTIFICATION</scope>
</reference>
<feature type="transmembrane region" description="Helical" evidence="1">
    <location>
        <begin position="73"/>
        <end position="96"/>
    </location>
</feature>
<name>A0A8D3CWB2_SCOMX</name>
<dbReference type="GeneTree" id="ENSGT01030000234813"/>
<dbReference type="Ensembl" id="ENSSMAT00000039165.1">
    <property type="protein sequence ID" value="ENSSMAP00000051570.1"/>
    <property type="gene ID" value="ENSSMAG00000036323.1"/>
</dbReference>
<evidence type="ECO:0000256" key="1">
    <source>
        <dbReference type="SAM" id="Phobius"/>
    </source>
</evidence>
<keyword evidence="1" id="KW-0472">Membrane</keyword>
<proteinExistence type="predicted"/>
<reference evidence="2" key="1">
    <citation type="submission" date="2023-05" db="EMBL/GenBank/DDBJ databases">
        <title>High-quality long-read genome of Scophthalmus maximus.</title>
        <authorList>
            <person name="Lien S."/>
            <person name="Martinez P."/>
        </authorList>
    </citation>
    <scope>NUCLEOTIDE SEQUENCE [LARGE SCALE GENOMIC DNA]</scope>
</reference>
<accession>A0A8D3CWB2</accession>
<evidence type="ECO:0000313" key="3">
    <source>
        <dbReference type="Proteomes" id="UP000694558"/>
    </source>
</evidence>
<organism evidence="2 3">
    <name type="scientific">Scophthalmus maximus</name>
    <name type="common">Turbot</name>
    <name type="synonym">Psetta maxima</name>
    <dbReference type="NCBI Taxonomy" id="52904"/>
    <lineage>
        <taxon>Eukaryota</taxon>
        <taxon>Metazoa</taxon>
        <taxon>Chordata</taxon>
        <taxon>Craniata</taxon>
        <taxon>Vertebrata</taxon>
        <taxon>Euteleostomi</taxon>
        <taxon>Actinopterygii</taxon>
        <taxon>Neopterygii</taxon>
        <taxon>Teleostei</taxon>
        <taxon>Neoteleostei</taxon>
        <taxon>Acanthomorphata</taxon>
        <taxon>Carangaria</taxon>
        <taxon>Pleuronectiformes</taxon>
        <taxon>Pleuronectoidei</taxon>
        <taxon>Scophthalmidae</taxon>
        <taxon>Scophthalmus</taxon>
    </lineage>
</organism>
<keyword evidence="1" id="KW-1133">Transmembrane helix</keyword>